<reference evidence="1 2" key="1">
    <citation type="journal article" date="2015" name="Int. J. Syst. Evol. Microbiol.">
        <title>Roseomonas oryzae sp. nov., isolated from paddy rhizosphere soil.</title>
        <authorList>
            <person name="Ramaprasad E.V."/>
            <person name="Sasikala Ch."/>
            <person name="Ramana Ch.V."/>
        </authorList>
    </citation>
    <scope>NUCLEOTIDE SEQUENCE [LARGE SCALE GENOMIC DNA]</scope>
    <source>
        <strain evidence="1 2">KCTC 42542</strain>
    </source>
</reference>
<organism evidence="1 2">
    <name type="scientific">Teichococcus oryzae</name>
    <dbReference type="NCBI Taxonomy" id="1608942"/>
    <lineage>
        <taxon>Bacteria</taxon>
        <taxon>Pseudomonadati</taxon>
        <taxon>Pseudomonadota</taxon>
        <taxon>Alphaproteobacteria</taxon>
        <taxon>Acetobacterales</taxon>
        <taxon>Roseomonadaceae</taxon>
        <taxon>Roseomonas</taxon>
    </lineage>
</organism>
<evidence type="ECO:0000313" key="1">
    <source>
        <dbReference type="EMBL" id="KAA2211177.1"/>
    </source>
</evidence>
<dbReference type="AlphaFoldDB" id="A0A5B2T922"/>
<sequence length="105" mass="10766">MEHVPYRSGAEAGNDIASGNLKVACITVPSALPAINAGKGAILRVQAHGAPLRFRNRGPSRKAAIIIHALRGPRAAPSGVGHQDDLALPRTAQAGGCHGRAVQPL</sequence>
<gene>
    <name evidence="1" type="ORF">F0Q34_21500</name>
</gene>
<evidence type="ECO:0000313" key="2">
    <source>
        <dbReference type="Proteomes" id="UP000322110"/>
    </source>
</evidence>
<dbReference type="Proteomes" id="UP000322110">
    <property type="component" value="Unassembled WGS sequence"/>
</dbReference>
<keyword evidence="2" id="KW-1185">Reference proteome</keyword>
<protein>
    <submittedName>
        <fullName evidence="1">Uncharacterized protein</fullName>
    </submittedName>
</protein>
<name>A0A5B2T922_9PROT</name>
<accession>A0A5B2T922</accession>
<proteinExistence type="predicted"/>
<dbReference type="EMBL" id="VUKA01000063">
    <property type="protein sequence ID" value="KAA2211177.1"/>
    <property type="molecule type" value="Genomic_DNA"/>
</dbReference>
<comment type="caution">
    <text evidence="1">The sequence shown here is derived from an EMBL/GenBank/DDBJ whole genome shotgun (WGS) entry which is preliminary data.</text>
</comment>
<dbReference type="Gene3D" id="3.40.190.10">
    <property type="entry name" value="Periplasmic binding protein-like II"/>
    <property type="match status" value="1"/>
</dbReference>